<gene>
    <name evidence="1" type="ORF">M514_24691</name>
</gene>
<name>A0A085N0V8_9BILA</name>
<evidence type="ECO:0000313" key="1">
    <source>
        <dbReference type="EMBL" id="KFD63104.1"/>
    </source>
</evidence>
<reference evidence="1" key="1">
    <citation type="journal article" date="2014" name="Nat. Genet.">
        <title>Genome and transcriptome of the porcine whipworm Trichuris suis.</title>
        <authorList>
            <person name="Jex A.R."/>
            <person name="Nejsum P."/>
            <person name="Schwarz E.M."/>
            <person name="Hu L."/>
            <person name="Young N.D."/>
            <person name="Hall R.S."/>
            <person name="Korhonen P.K."/>
            <person name="Liao S."/>
            <person name="Thamsborg S."/>
            <person name="Xia J."/>
            <person name="Xu P."/>
            <person name="Wang S."/>
            <person name="Scheerlinck J.P."/>
            <person name="Hofmann A."/>
            <person name="Sternberg P.W."/>
            <person name="Wang J."/>
            <person name="Gasser R.B."/>
        </authorList>
    </citation>
    <scope>NUCLEOTIDE SEQUENCE [LARGE SCALE GENOMIC DNA]</scope>
    <source>
        <strain evidence="1">DCEP-RM93F</strain>
    </source>
</reference>
<accession>A0A085N0V8</accession>
<proteinExistence type="predicted"/>
<protein>
    <submittedName>
        <fullName evidence="1">Uncharacterized protein</fullName>
    </submittedName>
</protein>
<dbReference type="EMBL" id="KL367580">
    <property type="protein sequence ID" value="KFD63104.1"/>
    <property type="molecule type" value="Genomic_DNA"/>
</dbReference>
<organism evidence="1">
    <name type="scientific">Trichuris suis</name>
    <name type="common">pig whipworm</name>
    <dbReference type="NCBI Taxonomy" id="68888"/>
    <lineage>
        <taxon>Eukaryota</taxon>
        <taxon>Metazoa</taxon>
        <taxon>Ecdysozoa</taxon>
        <taxon>Nematoda</taxon>
        <taxon>Enoplea</taxon>
        <taxon>Dorylaimia</taxon>
        <taxon>Trichinellida</taxon>
        <taxon>Trichuridae</taxon>
        <taxon>Trichuris</taxon>
    </lineage>
</organism>
<dbReference type="AlphaFoldDB" id="A0A085N0V8"/>
<dbReference type="Proteomes" id="UP000030758">
    <property type="component" value="Unassembled WGS sequence"/>
</dbReference>
<sequence>MATVDEKTQLELCRQTAGPATNWIAIIWFYPQAQVRGDCDLYLPFKSYGLMATVDEKTQLELCRQTAGPAIMDD</sequence>